<keyword evidence="1" id="KW-0812">Transmembrane</keyword>
<evidence type="ECO:0000313" key="2">
    <source>
        <dbReference type="EMBL" id="OXA58637.1"/>
    </source>
</evidence>
<feature type="transmembrane region" description="Helical" evidence="1">
    <location>
        <begin position="23"/>
        <end position="49"/>
    </location>
</feature>
<protein>
    <submittedName>
        <fullName evidence="2">Putative inorganic phosphate cotransporter</fullName>
    </submittedName>
</protein>
<sequence length="108" mass="12125">MDEEDERTNIIKKPGGWGTRHNMAILGFWAFAMSYAMRFNISIAIVSMVNQTYINEQKALTNSESPLNMSGESLTCSHLKADQVYNENGTIIEAEDGEFNWGTVEQGK</sequence>
<evidence type="ECO:0000313" key="3">
    <source>
        <dbReference type="Proteomes" id="UP000198287"/>
    </source>
</evidence>
<accession>A0A226ENC7</accession>
<keyword evidence="1" id="KW-1133">Transmembrane helix</keyword>
<keyword evidence="3" id="KW-1185">Reference proteome</keyword>
<dbReference type="OrthoDB" id="2985014at2759"/>
<dbReference type="EMBL" id="LNIX01000003">
    <property type="protein sequence ID" value="OXA58637.1"/>
    <property type="molecule type" value="Genomic_DNA"/>
</dbReference>
<comment type="caution">
    <text evidence="2">The sequence shown here is derived from an EMBL/GenBank/DDBJ whole genome shotgun (WGS) entry which is preliminary data.</text>
</comment>
<evidence type="ECO:0000256" key="1">
    <source>
        <dbReference type="SAM" id="Phobius"/>
    </source>
</evidence>
<reference evidence="2 3" key="1">
    <citation type="submission" date="2015-12" db="EMBL/GenBank/DDBJ databases">
        <title>The genome of Folsomia candida.</title>
        <authorList>
            <person name="Faddeeva A."/>
            <person name="Derks M.F."/>
            <person name="Anvar Y."/>
            <person name="Smit S."/>
            <person name="Van Straalen N."/>
            <person name="Roelofs D."/>
        </authorList>
    </citation>
    <scope>NUCLEOTIDE SEQUENCE [LARGE SCALE GENOMIC DNA]</scope>
    <source>
        <strain evidence="2 3">VU population</strain>
        <tissue evidence="2">Whole body</tissue>
    </source>
</reference>
<keyword evidence="1" id="KW-0472">Membrane</keyword>
<dbReference type="AlphaFoldDB" id="A0A226ENC7"/>
<organism evidence="2 3">
    <name type="scientific">Folsomia candida</name>
    <name type="common">Springtail</name>
    <dbReference type="NCBI Taxonomy" id="158441"/>
    <lineage>
        <taxon>Eukaryota</taxon>
        <taxon>Metazoa</taxon>
        <taxon>Ecdysozoa</taxon>
        <taxon>Arthropoda</taxon>
        <taxon>Hexapoda</taxon>
        <taxon>Collembola</taxon>
        <taxon>Entomobryomorpha</taxon>
        <taxon>Isotomoidea</taxon>
        <taxon>Isotomidae</taxon>
        <taxon>Proisotominae</taxon>
        <taxon>Folsomia</taxon>
    </lineage>
</organism>
<proteinExistence type="predicted"/>
<dbReference type="Proteomes" id="UP000198287">
    <property type="component" value="Unassembled WGS sequence"/>
</dbReference>
<gene>
    <name evidence="2" type="ORF">Fcan01_07085</name>
</gene>
<name>A0A226ENC7_FOLCA</name>